<dbReference type="InterPro" id="IPR002575">
    <property type="entry name" value="Aminoglycoside_PTrfase"/>
</dbReference>
<reference evidence="2 3" key="1">
    <citation type="submission" date="2015-03" db="EMBL/GenBank/DDBJ databases">
        <title>Genome sequence of Pseudoalteromonas aurantia.</title>
        <authorList>
            <person name="Xie B.-B."/>
            <person name="Rong J.-C."/>
            <person name="Qin Q.-L."/>
            <person name="Zhang Y.-Z."/>
        </authorList>
    </citation>
    <scope>NUCLEOTIDE SEQUENCE [LARGE SCALE GENOMIC DNA]</scope>
    <source>
        <strain evidence="2 3">208</strain>
    </source>
</reference>
<proteinExistence type="predicted"/>
<dbReference type="PANTHER" id="PTHR21064">
    <property type="entry name" value="AMINOGLYCOSIDE PHOSPHOTRANSFERASE DOMAIN-CONTAINING PROTEIN-RELATED"/>
    <property type="match status" value="1"/>
</dbReference>
<dbReference type="InterPro" id="IPR011009">
    <property type="entry name" value="Kinase-like_dom_sf"/>
</dbReference>
<dbReference type="Pfam" id="PF01636">
    <property type="entry name" value="APH"/>
    <property type="match status" value="1"/>
</dbReference>
<evidence type="ECO:0000259" key="1">
    <source>
        <dbReference type="Pfam" id="PF01636"/>
    </source>
</evidence>
<dbReference type="InterPro" id="IPR050249">
    <property type="entry name" value="Pseudomonas-type_ThrB"/>
</dbReference>
<dbReference type="PANTHER" id="PTHR21064:SF5">
    <property type="entry name" value="SLR1880 PROTEIN"/>
    <property type="match status" value="1"/>
</dbReference>
<dbReference type="SUPFAM" id="SSF56112">
    <property type="entry name" value="Protein kinase-like (PK-like)"/>
    <property type="match status" value="1"/>
</dbReference>
<gene>
    <name evidence="2" type="ORF">PAUR_a4147</name>
</gene>
<evidence type="ECO:0000313" key="2">
    <source>
        <dbReference type="EMBL" id="MBE0369611.1"/>
    </source>
</evidence>
<accession>A0ABR9EF44</accession>
<comment type="caution">
    <text evidence="2">The sequence shown here is derived from an EMBL/GenBank/DDBJ whole genome shotgun (WGS) entry which is preliminary data.</text>
</comment>
<dbReference type="Proteomes" id="UP000615755">
    <property type="component" value="Unassembled WGS sequence"/>
</dbReference>
<name>A0ABR9EF44_9GAMM</name>
<dbReference type="Gene3D" id="3.90.1200.10">
    <property type="match status" value="1"/>
</dbReference>
<feature type="domain" description="Aminoglycoside phosphotransferase" evidence="1">
    <location>
        <begin position="46"/>
        <end position="277"/>
    </location>
</feature>
<organism evidence="2 3">
    <name type="scientific">Pseudoalteromonas aurantia 208</name>
    <dbReference type="NCBI Taxonomy" id="1314867"/>
    <lineage>
        <taxon>Bacteria</taxon>
        <taxon>Pseudomonadati</taxon>
        <taxon>Pseudomonadota</taxon>
        <taxon>Gammaproteobacteria</taxon>
        <taxon>Alteromonadales</taxon>
        <taxon>Pseudoalteromonadaceae</taxon>
        <taxon>Pseudoalteromonas</taxon>
    </lineage>
</organism>
<protein>
    <recommendedName>
        <fullName evidence="1">Aminoglycoside phosphotransferase domain-containing protein</fullName>
    </recommendedName>
</protein>
<evidence type="ECO:0000313" key="3">
    <source>
        <dbReference type="Proteomes" id="UP000615755"/>
    </source>
</evidence>
<keyword evidence="3" id="KW-1185">Reference proteome</keyword>
<sequence length="379" mass="42799">MNYVKDEGISAASETQLINEVRMNNTAIAQYLSQQFGLNSELAVMNPIGNGHINTTMLLKDGRRAIVVQKLNTEVFPKPEQLVENARAIEQHLSIKSEKGEYQLNIIKHLPTIDEGYLVIHNGDVWRALEFIGGSYSEDVVNSAFKAQTAANAFGQFAQALEDFNASELHHVIPDFHNLAKRIEMFEEVLARDKHNRAHSCLADIVFCQSQFDLADELKALSGAIPLRPCHNDTKINNMLFCNQNDSGKAVIDLDTCMPGYWLFDFGDMVRTFCSPEAEDSTNLNRVKVREDIFEAIVKGYVTPLSGLITEQEKRSFLLGAKVMPFMIGLRFLTDYLDGDNYFATKHEKHNLERAQNQFTLYQDVVAKELTLQSIITQN</sequence>
<dbReference type="EMBL" id="AQGV01000013">
    <property type="protein sequence ID" value="MBE0369611.1"/>
    <property type="molecule type" value="Genomic_DNA"/>
</dbReference>